<name>A0A1W5CWG9_9LECA</name>
<dbReference type="Proteomes" id="UP000192927">
    <property type="component" value="Unassembled WGS sequence"/>
</dbReference>
<feature type="region of interest" description="Disordered" evidence="1">
    <location>
        <begin position="62"/>
        <end position="116"/>
    </location>
</feature>
<dbReference type="PANTHER" id="PTHR28199:SF1">
    <property type="entry name" value="PROCESSING OF GAS1 AND ALP PROTEIN 2"/>
    <property type="match status" value="1"/>
</dbReference>
<evidence type="ECO:0000256" key="1">
    <source>
        <dbReference type="SAM" id="MobiDB-lite"/>
    </source>
</evidence>
<evidence type="ECO:0000313" key="2">
    <source>
        <dbReference type="EMBL" id="SLM35208.1"/>
    </source>
</evidence>
<dbReference type="Pfam" id="PF07543">
    <property type="entry name" value="PGA2"/>
    <property type="match status" value="1"/>
</dbReference>
<dbReference type="PANTHER" id="PTHR28199">
    <property type="entry name" value="PROCESSING OF GAS1 AND ALP PROTEIN 2"/>
    <property type="match status" value="1"/>
</dbReference>
<dbReference type="GO" id="GO:0015031">
    <property type="term" value="P:protein transport"/>
    <property type="evidence" value="ECO:0007669"/>
    <property type="project" value="TreeGrafter"/>
</dbReference>
<feature type="compositionally biased region" description="Acidic residues" evidence="1">
    <location>
        <begin position="91"/>
        <end position="100"/>
    </location>
</feature>
<dbReference type="InterPro" id="IPR011431">
    <property type="entry name" value="Trafficking_Pga2"/>
</dbReference>
<evidence type="ECO:0000313" key="3">
    <source>
        <dbReference type="Proteomes" id="UP000192927"/>
    </source>
</evidence>
<accession>A0A1W5CWG9</accession>
<dbReference type="EMBL" id="FWEW01000580">
    <property type="protein sequence ID" value="SLM35208.1"/>
    <property type="molecule type" value="Genomic_DNA"/>
</dbReference>
<proteinExistence type="predicted"/>
<feature type="region of interest" description="Disordered" evidence="1">
    <location>
        <begin position="135"/>
        <end position="154"/>
    </location>
</feature>
<organism evidence="2 3">
    <name type="scientific">Lasallia pustulata</name>
    <dbReference type="NCBI Taxonomy" id="136370"/>
    <lineage>
        <taxon>Eukaryota</taxon>
        <taxon>Fungi</taxon>
        <taxon>Dikarya</taxon>
        <taxon>Ascomycota</taxon>
        <taxon>Pezizomycotina</taxon>
        <taxon>Lecanoromycetes</taxon>
        <taxon>OSLEUM clade</taxon>
        <taxon>Umbilicariomycetidae</taxon>
        <taxon>Umbilicariales</taxon>
        <taxon>Umbilicariaceae</taxon>
        <taxon>Lasallia</taxon>
    </lineage>
</organism>
<reference evidence="3" key="1">
    <citation type="submission" date="2017-03" db="EMBL/GenBank/DDBJ databases">
        <authorList>
            <person name="Sharma R."/>
            <person name="Thines M."/>
        </authorList>
    </citation>
    <scope>NUCLEOTIDE SEQUENCE [LARGE SCALE GENOMIC DNA]</scope>
</reference>
<sequence>MTTHPTLSQLQTYAHNFQTNINTSVSNLTLRDYIRLIIILGAYCLLRPYLLQLAARFQAADHDRDLDEDEMSSAAAIHPNSLRGQVSVPDDSSDENEEGEEGKGRGNGTGVEWGKKARRRQRGLIRGILEAEEKLKREEEEADSDKEIEEFLMK</sequence>
<dbReference type="AlphaFoldDB" id="A0A1W5CWG9"/>
<protein>
    <submittedName>
        <fullName evidence="2">Uncharacterized conserved protein UCP022909, membrane</fullName>
    </submittedName>
</protein>
<dbReference type="PIRSF" id="PIRSF022909">
    <property type="entry name" value="UCP022909"/>
    <property type="match status" value="1"/>
</dbReference>
<keyword evidence="3" id="KW-1185">Reference proteome</keyword>